<comment type="caution">
    <text evidence="7">The sequence shown here is derived from an EMBL/GenBank/DDBJ whole genome shotgun (WGS) entry which is preliminary data.</text>
</comment>
<keyword evidence="2 4" id="KW-0238">DNA-binding</keyword>
<dbReference type="PRINTS" id="PR00455">
    <property type="entry name" value="HTHTETR"/>
</dbReference>
<sequence>MKASEAATSAGPATAGPVPVGDRRSRRRAETREEILDIALDLMAEEGVAGLSLAAVARRLGIRPPSLYKYFPSRHAVYDALFQRGQEQYRDTVTKAAARAPEPGLAAIGTAFDAGARWIMGNQTLAQLLFWRTVPKYAPTPQAYAPALQIRDLMHGLVLAAVERGELHPDAAGPAGLDLLASLITGPVSQQLANEPDVPFEEGRYMPLVARLPDLFAAAYPPTDAAAR</sequence>
<evidence type="ECO:0000259" key="6">
    <source>
        <dbReference type="PROSITE" id="PS50977"/>
    </source>
</evidence>
<dbReference type="PANTHER" id="PTHR30055:SF234">
    <property type="entry name" value="HTH-TYPE TRANSCRIPTIONAL REGULATOR BETI"/>
    <property type="match status" value="1"/>
</dbReference>
<feature type="domain" description="HTH tetR-type" evidence="6">
    <location>
        <begin position="29"/>
        <end position="89"/>
    </location>
</feature>
<evidence type="ECO:0000313" key="7">
    <source>
        <dbReference type="EMBL" id="MEU8137995.1"/>
    </source>
</evidence>
<accession>A0ABV3DQG1</accession>
<protein>
    <submittedName>
        <fullName evidence="7">TetR/AcrR family transcriptional regulator</fullName>
    </submittedName>
</protein>
<keyword evidence="8" id="KW-1185">Reference proteome</keyword>
<name>A0ABV3DQG1_9ACTN</name>
<evidence type="ECO:0000256" key="2">
    <source>
        <dbReference type="ARBA" id="ARBA00023125"/>
    </source>
</evidence>
<dbReference type="SUPFAM" id="SSF46689">
    <property type="entry name" value="Homeodomain-like"/>
    <property type="match status" value="1"/>
</dbReference>
<keyword evidence="1" id="KW-0805">Transcription regulation</keyword>
<dbReference type="InterPro" id="IPR009057">
    <property type="entry name" value="Homeodomain-like_sf"/>
</dbReference>
<evidence type="ECO:0000256" key="5">
    <source>
        <dbReference type="SAM" id="MobiDB-lite"/>
    </source>
</evidence>
<proteinExistence type="predicted"/>
<dbReference type="RefSeq" id="WP_358360712.1">
    <property type="nucleotide sequence ID" value="NZ_JBEZFP010000107.1"/>
</dbReference>
<dbReference type="PROSITE" id="PS50977">
    <property type="entry name" value="HTH_TETR_2"/>
    <property type="match status" value="1"/>
</dbReference>
<dbReference type="InterPro" id="IPR001647">
    <property type="entry name" value="HTH_TetR"/>
</dbReference>
<dbReference type="Gene3D" id="1.10.357.10">
    <property type="entry name" value="Tetracycline Repressor, domain 2"/>
    <property type="match status" value="1"/>
</dbReference>
<dbReference type="EMBL" id="JBEZFP010000107">
    <property type="protein sequence ID" value="MEU8137995.1"/>
    <property type="molecule type" value="Genomic_DNA"/>
</dbReference>
<organism evidence="7 8">
    <name type="scientific">Streptodolium elevatio</name>
    <dbReference type="NCBI Taxonomy" id="3157996"/>
    <lineage>
        <taxon>Bacteria</taxon>
        <taxon>Bacillati</taxon>
        <taxon>Actinomycetota</taxon>
        <taxon>Actinomycetes</taxon>
        <taxon>Kitasatosporales</taxon>
        <taxon>Streptomycetaceae</taxon>
        <taxon>Streptodolium</taxon>
    </lineage>
</organism>
<keyword evidence="3" id="KW-0804">Transcription</keyword>
<evidence type="ECO:0000256" key="4">
    <source>
        <dbReference type="PROSITE-ProRule" id="PRU00335"/>
    </source>
</evidence>
<dbReference type="InterPro" id="IPR050109">
    <property type="entry name" value="HTH-type_TetR-like_transc_reg"/>
</dbReference>
<gene>
    <name evidence="7" type="ORF">AB0C36_31365</name>
</gene>
<feature type="compositionally biased region" description="Low complexity" evidence="5">
    <location>
        <begin position="1"/>
        <end position="20"/>
    </location>
</feature>
<reference evidence="7 8" key="1">
    <citation type="submission" date="2024-06" db="EMBL/GenBank/DDBJ databases">
        <title>The Natural Products Discovery Center: Release of the First 8490 Sequenced Strains for Exploring Actinobacteria Biosynthetic Diversity.</title>
        <authorList>
            <person name="Kalkreuter E."/>
            <person name="Kautsar S.A."/>
            <person name="Yang D."/>
            <person name="Bader C.D."/>
            <person name="Teijaro C.N."/>
            <person name="Fluegel L."/>
            <person name="Davis C.M."/>
            <person name="Simpson J.R."/>
            <person name="Lauterbach L."/>
            <person name="Steele A.D."/>
            <person name="Gui C."/>
            <person name="Meng S."/>
            <person name="Li G."/>
            <person name="Viehrig K."/>
            <person name="Ye F."/>
            <person name="Su P."/>
            <person name="Kiefer A.F."/>
            <person name="Nichols A."/>
            <person name="Cepeda A.J."/>
            <person name="Yan W."/>
            <person name="Fan B."/>
            <person name="Jiang Y."/>
            <person name="Adhikari A."/>
            <person name="Zheng C.-J."/>
            <person name="Schuster L."/>
            <person name="Cowan T.M."/>
            <person name="Smanski M.J."/>
            <person name="Chevrette M.G."/>
            <person name="De Carvalho L.P.S."/>
            <person name="Shen B."/>
        </authorList>
    </citation>
    <scope>NUCLEOTIDE SEQUENCE [LARGE SCALE GENOMIC DNA]</scope>
    <source>
        <strain evidence="7 8">NPDC048946</strain>
    </source>
</reference>
<dbReference type="Proteomes" id="UP001551482">
    <property type="component" value="Unassembled WGS sequence"/>
</dbReference>
<evidence type="ECO:0000313" key="8">
    <source>
        <dbReference type="Proteomes" id="UP001551482"/>
    </source>
</evidence>
<evidence type="ECO:0000256" key="1">
    <source>
        <dbReference type="ARBA" id="ARBA00023015"/>
    </source>
</evidence>
<feature type="region of interest" description="Disordered" evidence="5">
    <location>
        <begin position="1"/>
        <end position="28"/>
    </location>
</feature>
<feature type="DNA-binding region" description="H-T-H motif" evidence="4">
    <location>
        <begin position="52"/>
        <end position="71"/>
    </location>
</feature>
<dbReference type="Pfam" id="PF00440">
    <property type="entry name" value="TetR_N"/>
    <property type="match status" value="1"/>
</dbReference>
<dbReference type="PANTHER" id="PTHR30055">
    <property type="entry name" value="HTH-TYPE TRANSCRIPTIONAL REGULATOR RUTR"/>
    <property type="match status" value="1"/>
</dbReference>
<evidence type="ECO:0000256" key="3">
    <source>
        <dbReference type="ARBA" id="ARBA00023163"/>
    </source>
</evidence>